<accession>A0A2T0U9Y8</accession>
<proteinExistence type="predicted"/>
<comment type="caution">
    <text evidence="2">The sequence shown here is derived from an EMBL/GenBank/DDBJ whole genome shotgun (WGS) entry which is preliminary data.</text>
</comment>
<evidence type="ECO:0000256" key="1">
    <source>
        <dbReference type="SAM" id="Phobius"/>
    </source>
</evidence>
<evidence type="ECO:0000313" key="2">
    <source>
        <dbReference type="EMBL" id="PRY54736.1"/>
    </source>
</evidence>
<feature type="transmembrane region" description="Helical" evidence="1">
    <location>
        <begin position="50"/>
        <end position="68"/>
    </location>
</feature>
<keyword evidence="3" id="KW-1185">Reference proteome</keyword>
<dbReference type="Proteomes" id="UP000238176">
    <property type="component" value="Unassembled WGS sequence"/>
</dbReference>
<dbReference type="AlphaFoldDB" id="A0A2T0U9Y8"/>
<dbReference type="EMBL" id="PVTJ01000014">
    <property type="protein sequence ID" value="PRY54736.1"/>
    <property type="molecule type" value="Genomic_DNA"/>
</dbReference>
<keyword evidence="1" id="KW-0812">Transmembrane</keyword>
<name>A0A2T0U9Y8_9ACTN</name>
<dbReference type="RefSeq" id="WP_106366625.1">
    <property type="nucleotide sequence ID" value="NZ_PVTJ01000014.1"/>
</dbReference>
<keyword evidence="1" id="KW-1133">Transmembrane helix</keyword>
<evidence type="ECO:0000313" key="3">
    <source>
        <dbReference type="Proteomes" id="UP000238176"/>
    </source>
</evidence>
<feature type="transmembrane region" description="Helical" evidence="1">
    <location>
        <begin position="80"/>
        <end position="102"/>
    </location>
</feature>
<organism evidence="2 3">
    <name type="scientific">Glycomyces artemisiae</name>
    <dbReference type="NCBI Taxonomy" id="1076443"/>
    <lineage>
        <taxon>Bacteria</taxon>
        <taxon>Bacillati</taxon>
        <taxon>Actinomycetota</taxon>
        <taxon>Actinomycetes</taxon>
        <taxon>Glycomycetales</taxon>
        <taxon>Glycomycetaceae</taxon>
        <taxon>Glycomyces</taxon>
    </lineage>
</organism>
<protein>
    <submittedName>
        <fullName evidence="2">Uncharacterized protein</fullName>
    </submittedName>
</protein>
<gene>
    <name evidence="2" type="ORF">B0I28_1148</name>
</gene>
<keyword evidence="1" id="KW-0472">Membrane</keyword>
<feature type="transmembrane region" description="Helical" evidence="1">
    <location>
        <begin position="25"/>
        <end position="44"/>
    </location>
</feature>
<sequence>MSTLSQPVRGAAAARPQSLRGPIRLVLALAAGLVVAVLCAAAFGSVGTPPARAVAVAVAACFGLTVVWQRWRFARTRTRLVTGIALLVACYAAAVAVFLVSFDVAFPAS</sequence>
<reference evidence="2 3" key="1">
    <citation type="submission" date="2018-03" db="EMBL/GenBank/DDBJ databases">
        <title>Genomic Encyclopedia of Type Strains, Phase III (KMG-III): the genomes of soil and plant-associated and newly described type strains.</title>
        <authorList>
            <person name="Whitman W."/>
        </authorList>
    </citation>
    <scope>NUCLEOTIDE SEQUENCE [LARGE SCALE GENOMIC DNA]</scope>
    <source>
        <strain evidence="2 3">CGMCC 4.7067</strain>
    </source>
</reference>